<dbReference type="GO" id="GO:0046872">
    <property type="term" value="F:metal ion binding"/>
    <property type="evidence" value="ECO:0007669"/>
    <property type="project" value="UniProtKB-KW"/>
</dbReference>
<keyword evidence="10" id="KW-0472">Membrane</keyword>
<feature type="transmembrane region" description="Helical" evidence="10">
    <location>
        <begin position="368"/>
        <end position="392"/>
    </location>
</feature>
<reference evidence="12" key="1">
    <citation type="submission" date="2019-05" db="EMBL/GenBank/DDBJ databases">
        <title>Metatranscriptomic reconstruction reveals RNA viruses with the potential to shape carbon cycling in soil.</title>
        <authorList>
            <person name="Starr E.P."/>
            <person name="Nuccio E."/>
            <person name="Pett-Ridge J."/>
            <person name="Banfield J.F."/>
            <person name="Firestone M.K."/>
        </authorList>
    </citation>
    <scope>NUCLEOTIDE SEQUENCE</scope>
    <source>
        <strain evidence="12">H3_Rhizo_Litter_13_scaffold_207</strain>
    </source>
</reference>
<evidence type="ECO:0000256" key="7">
    <source>
        <dbReference type="ARBA" id="ARBA00030248"/>
    </source>
</evidence>
<sequence>MKSLMSLVQEVLTDVGTWCGVSTTNDFKTVVSRVEAEGLSFLTISLPSYASDLQKGLEHGKVDHQLFQGFRSGRGGLPLFLGGFLDLVFDRKSGLLLDVPNVDAIFAIRQISLLCSKINLPCTPKRERAALTRYIECESDVRKSDALLSPQQVEDFSRVSSLLWASVLSEVDRKIYYGNAVPKHGPGATADKLRGNAKYRQSEWTQRLEEYFPEGEYLFPNWRHYDANRTNIREPGAEMPVKVISVPKTLKTPRIIAVEPTAMQYVQQGIAEILTEAIRSDKDHRSGMDRMGRIVGFDDQETNQSLAHQGSLFGSLATLDLSDASDRVSNQHVRLLLRNHPHLLSGVDACRSRKADVPGYGVQRLAKFASMGSALTFPIEAMIFSIIVFIGIESKLNRRLTNESIQAFVGRVRIYGDDIIVPVEFAESVVDTLHTFGYVVNVSKSFWLGKFRESCGKEFYDGYDVSVVRIRQQLPTQRRDAQEVISTVSLRNQFYKRGLWKVTKWLDELLEGIIPFPHVLPESPVLGRHSFLGYDTERMCPKLHHPLVKGVVVSSTPPKSPLSGSDALLKYFLKRGDMPFADREHLERSGRPLAVRIKQRLASAT</sequence>
<accession>A0A514D0Z4</accession>
<gene>
    <name evidence="12" type="ORF">H3RhizoLitter13207_000004</name>
</gene>
<keyword evidence="6" id="KW-0693">Viral RNA replication</keyword>
<evidence type="ECO:0000256" key="3">
    <source>
        <dbReference type="ARBA" id="ARBA00022679"/>
    </source>
</evidence>
<evidence type="ECO:0000256" key="4">
    <source>
        <dbReference type="ARBA" id="ARBA00022695"/>
    </source>
</evidence>
<keyword evidence="10" id="KW-0812">Transmembrane</keyword>
<evidence type="ECO:0000313" key="12">
    <source>
        <dbReference type="EMBL" id="QDH87287.1"/>
    </source>
</evidence>
<dbReference type="InterPro" id="IPR005093">
    <property type="entry name" value="RNArep_beta"/>
</dbReference>
<comment type="cofactor">
    <cofactor evidence="9">
        <name>Mg(2+)</name>
        <dbReference type="ChEBI" id="CHEBI:18420"/>
    </cofactor>
    <text evidence="9">Binds 2 Mg(2+) per subunit.</text>
</comment>
<protein>
    <recommendedName>
        <fullName evidence="1">RNA-directed RNA polymerase</fullName>
        <ecNumber evidence="1">2.7.7.48</ecNumber>
    </recommendedName>
    <alternativeName>
        <fullName evidence="7">RNA replicase beta chain</fullName>
    </alternativeName>
</protein>
<feature type="binding site" evidence="9">
    <location>
        <position position="418"/>
    </location>
    <ligand>
        <name>Mg(2+)</name>
        <dbReference type="ChEBI" id="CHEBI:18420"/>
        <label>2</label>
    </ligand>
</feature>
<comment type="catalytic activity">
    <reaction evidence="8">
        <text>RNA(n) + a ribonucleoside 5'-triphosphate = RNA(n+1) + diphosphate</text>
        <dbReference type="Rhea" id="RHEA:21248"/>
        <dbReference type="Rhea" id="RHEA-COMP:14527"/>
        <dbReference type="Rhea" id="RHEA-COMP:17342"/>
        <dbReference type="ChEBI" id="CHEBI:33019"/>
        <dbReference type="ChEBI" id="CHEBI:61557"/>
        <dbReference type="ChEBI" id="CHEBI:140395"/>
        <dbReference type="EC" id="2.7.7.48"/>
    </reaction>
</comment>
<dbReference type="PROSITE" id="PS50522">
    <property type="entry name" value="RDRP_PHAGE"/>
    <property type="match status" value="1"/>
</dbReference>
<evidence type="ECO:0000256" key="2">
    <source>
        <dbReference type="ARBA" id="ARBA00022484"/>
    </source>
</evidence>
<dbReference type="EC" id="2.7.7.48" evidence="1"/>
<keyword evidence="9" id="KW-0479">Metal-binding</keyword>
<feature type="binding site" evidence="9">
    <location>
        <position position="417"/>
    </location>
    <ligand>
        <name>Mg(2+)</name>
        <dbReference type="ChEBI" id="CHEBI:18420"/>
        <label>2</label>
    </ligand>
</feature>
<name>A0A514D0Z4_9VIRU</name>
<evidence type="ECO:0000256" key="5">
    <source>
        <dbReference type="ARBA" id="ARBA00022741"/>
    </source>
</evidence>
<dbReference type="GO" id="GO:0000166">
    <property type="term" value="F:nucleotide binding"/>
    <property type="evidence" value="ECO:0007669"/>
    <property type="project" value="UniProtKB-KW"/>
</dbReference>
<keyword evidence="5" id="KW-0547">Nucleotide-binding</keyword>
<keyword evidence="9" id="KW-0460">Magnesium</keyword>
<evidence type="ECO:0000256" key="1">
    <source>
        <dbReference type="ARBA" id="ARBA00012494"/>
    </source>
</evidence>
<dbReference type="GO" id="GO:0039694">
    <property type="term" value="P:viral RNA genome replication"/>
    <property type="evidence" value="ECO:0007669"/>
    <property type="project" value="InterPro"/>
</dbReference>
<dbReference type="EMBL" id="MN033260">
    <property type="protein sequence ID" value="QDH87287.1"/>
    <property type="molecule type" value="Genomic_RNA"/>
</dbReference>
<evidence type="ECO:0000256" key="9">
    <source>
        <dbReference type="PIRSR" id="PIRSR605093-1"/>
    </source>
</evidence>
<organism evidence="12">
    <name type="scientific">Leviviridae sp</name>
    <dbReference type="NCBI Taxonomy" id="2027243"/>
    <lineage>
        <taxon>Viruses</taxon>
        <taxon>Riboviria</taxon>
        <taxon>Orthornavirae</taxon>
        <taxon>Lenarviricota</taxon>
        <taxon>Leviviricetes</taxon>
        <taxon>Norzivirales</taxon>
        <taxon>Fiersviridae</taxon>
    </lineage>
</organism>
<keyword evidence="2 12" id="KW-0696">RNA-directed RNA polymerase</keyword>
<dbReference type="InterPro" id="IPR007096">
    <property type="entry name" value="RNA-dir_Rpol_cat_phage"/>
</dbReference>
<keyword evidence="10" id="KW-1133">Transmembrane helix</keyword>
<keyword evidence="3" id="KW-0808">Transferase</keyword>
<dbReference type="GO" id="GO:0003968">
    <property type="term" value="F:RNA-directed RNA polymerase activity"/>
    <property type="evidence" value="ECO:0007669"/>
    <property type="project" value="UniProtKB-KW"/>
</dbReference>
<keyword evidence="4" id="KW-0548">Nucleotidyltransferase</keyword>
<proteinExistence type="predicted"/>
<evidence type="ECO:0000259" key="11">
    <source>
        <dbReference type="PROSITE" id="PS50522"/>
    </source>
</evidence>
<feature type="domain" description="RdRp catalytic" evidence="11">
    <location>
        <begin position="305"/>
        <end position="449"/>
    </location>
</feature>
<evidence type="ECO:0000256" key="10">
    <source>
        <dbReference type="SAM" id="Phobius"/>
    </source>
</evidence>
<evidence type="ECO:0000256" key="8">
    <source>
        <dbReference type="ARBA" id="ARBA00048744"/>
    </source>
</evidence>
<dbReference type="Pfam" id="PF03431">
    <property type="entry name" value="RNA_replicase_B"/>
    <property type="match status" value="1"/>
</dbReference>
<evidence type="ECO:0000256" key="6">
    <source>
        <dbReference type="ARBA" id="ARBA00022953"/>
    </source>
</evidence>
<feature type="binding site" evidence="9">
    <location>
        <position position="320"/>
    </location>
    <ligand>
        <name>Mg(2+)</name>
        <dbReference type="ChEBI" id="CHEBI:18420"/>
        <label>2</label>
    </ligand>
</feature>